<accession>A0ABQ9GWN9</accession>
<reference evidence="1 2" key="1">
    <citation type="submission" date="2023-02" db="EMBL/GenBank/DDBJ databases">
        <title>LHISI_Scaffold_Assembly.</title>
        <authorList>
            <person name="Stuart O.P."/>
            <person name="Cleave R."/>
            <person name="Magrath M.J.L."/>
            <person name="Mikheyev A.S."/>
        </authorList>
    </citation>
    <scope>NUCLEOTIDE SEQUENCE [LARGE SCALE GENOMIC DNA]</scope>
    <source>
        <strain evidence="1">Daus_M_001</strain>
        <tissue evidence="1">Leg muscle</tissue>
    </source>
</reference>
<name>A0ABQ9GWN9_9NEOP</name>
<keyword evidence="2" id="KW-1185">Reference proteome</keyword>
<dbReference type="EMBL" id="JARBHB010000008">
    <property type="protein sequence ID" value="KAJ8876439.1"/>
    <property type="molecule type" value="Genomic_DNA"/>
</dbReference>
<proteinExistence type="predicted"/>
<gene>
    <name evidence="1" type="ORF">PR048_020884</name>
</gene>
<evidence type="ECO:0000313" key="1">
    <source>
        <dbReference type="EMBL" id="KAJ8876439.1"/>
    </source>
</evidence>
<protein>
    <submittedName>
        <fullName evidence="1">Uncharacterized protein</fullName>
    </submittedName>
</protein>
<evidence type="ECO:0000313" key="2">
    <source>
        <dbReference type="Proteomes" id="UP001159363"/>
    </source>
</evidence>
<organism evidence="1 2">
    <name type="scientific">Dryococelus australis</name>
    <dbReference type="NCBI Taxonomy" id="614101"/>
    <lineage>
        <taxon>Eukaryota</taxon>
        <taxon>Metazoa</taxon>
        <taxon>Ecdysozoa</taxon>
        <taxon>Arthropoda</taxon>
        <taxon>Hexapoda</taxon>
        <taxon>Insecta</taxon>
        <taxon>Pterygota</taxon>
        <taxon>Neoptera</taxon>
        <taxon>Polyneoptera</taxon>
        <taxon>Phasmatodea</taxon>
        <taxon>Verophasmatodea</taxon>
        <taxon>Anareolatae</taxon>
        <taxon>Phasmatidae</taxon>
        <taxon>Eurycanthinae</taxon>
        <taxon>Dryococelus</taxon>
    </lineage>
</organism>
<comment type="caution">
    <text evidence="1">The sequence shown here is derived from an EMBL/GenBank/DDBJ whole genome shotgun (WGS) entry which is preliminary data.</text>
</comment>
<sequence>MTPKLKCFVENVDNGKKSKPPCKSFSVARKHVLHERTSLKLKQNCCNLSSVFTEKANSCFFFLNEDLRTILVCVLPQFMKADKLVHFDFKDIKNQCNITDVDLYYVGEKEVRALIMSNISQCDTLEVWDSCRRLLVSLAGKLLQKSPTTYSTPRKMTTWKDKQKCINKMKTFMNSLVESRQICVSDVEEVLAQYSSFLYEVIPQNQSLLADFDP</sequence>
<dbReference type="Proteomes" id="UP001159363">
    <property type="component" value="Chromosome 7"/>
</dbReference>